<evidence type="ECO:0000313" key="7">
    <source>
        <dbReference type="Proteomes" id="UP000727506"/>
    </source>
</evidence>
<feature type="domain" description="HTH lysR-type" evidence="5">
    <location>
        <begin position="1"/>
        <end position="58"/>
    </location>
</feature>
<dbReference type="GO" id="GO:0032993">
    <property type="term" value="C:protein-DNA complex"/>
    <property type="evidence" value="ECO:0007669"/>
    <property type="project" value="TreeGrafter"/>
</dbReference>
<dbReference type="Pfam" id="PF03466">
    <property type="entry name" value="LysR_substrate"/>
    <property type="match status" value="1"/>
</dbReference>
<keyword evidence="4" id="KW-0804">Transcription</keyword>
<comment type="caution">
    <text evidence="6">The sequence shown here is derived from an EMBL/GenBank/DDBJ whole genome shotgun (WGS) entry which is preliminary data.</text>
</comment>
<organism evidence="6 7">
    <name type="scientific">Slackia piriformis</name>
    <dbReference type="NCBI Taxonomy" id="626934"/>
    <lineage>
        <taxon>Bacteria</taxon>
        <taxon>Bacillati</taxon>
        <taxon>Actinomycetota</taxon>
        <taxon>Coriobacteriia</taxon>
        <taxon>Eggerthellales</taxon>
        <taxon>Eggerthellaceae</taxon>
        <taxon>Slackia</taxon>
    </lineage>
</organism>
<proteinExistence type="inferred from homology"/>
<dbReference type="GO" id="GO:0003677">
    <property type="term" value="F:DNA binding"/>
    <property type="evidence" value="ECO:0007669"/>
    <property type="project" value="UniProtKB-KW"/>
</dbReference>
<protein>
    <submittedName>
        <fullName evidence="6">LysR family transcriptional regulator</fullName>
    </submittedName>
</protein>
<dbReference type="InterPro" id="IPR036390">
    <property type="entry name" value="WH_DNA-bd_sf"/>
</dbReference>
<comment type="similarity">
    <text evidence="1">Belongs to the LysR transcriptional regulatory family.</text>
</comment>
<dbReference type="PANTHER" id="PTHR30346">
    <property type="entry name" value="TRANSCRIPTIONAL DUAL REGULATOR HCAR-RELATED"/>
    <property type="match status" value="1"/>
</dbReference>
<dbReference type="Gene3D" id="3.40.190.290">
    <property type="match status" value="1"/>
</dbReference>
<evidence type="ECO:0000256" key="2">
    <source>
        <dbReference type="ARBA" id="ARBA00023015"/>
    </source>
</evidence>
<dbReference type="PRINTS" id="PR00039">
    <property type="entry name" value="HTHLYSR"/>
</dbReference>
<dbReference type="FunFam" id="1.10.10.10:FF:000001">
    <property type="entry name" value="LysR family transcriptional regulator"/>
    <property type="match status" value="1"/>
</dbReference>
<dbReference type="PROSITE" id="PS50931">
    <property type="entry name" value="HTH_LYSR"/>
    <property type="match status" value="1"/>
</dbReference>
<evidence type="ECO:0000256" key="3">
    <source>
        <dbReference type="ARBA" id="ARBA00023125"/>
    </source>
</evidence>
<evidence type="ECO:0000259" key="5">
    <source>
        <dbReference type="PROSITE" id="PS50931"/>
    </source>
</evidence>
<dbReference type="AlphaFoldDB" id="A0A943UXI6"/>
<dbReference type="EMBL" id="JAGZSV010000041">
    <property type="protein sequence ID" value="MBS6940553.1"/>
    <property type="molecule type" value="Genomic_DNA"/>
</dbReference>
<dbReference type="Gene3D" id="1.10.10.10">
    <property type="entry name" value="Winged helix-like DNA-binding domain superfamily/Winged helix DNA-binding domain"/>
    <property type="match status" value="1"/>
</dbReference>
<accession>A0A943UXI6</accession>
<dbReference type="Proteomes" id="UP000727506">
    <property type="component" value="Unassembled WGS sequence"/>
</dbReference>
<keyword evidence="2" id="KW-0805">Transcription regulation</keyword>
<evidence type="ECO:0000256" key="4">
    <source>
        <dbReference type="ARBA" id="ARBA00023163"/>
    </source>
</evidence>
<evidence type="ECO:0000256" key="1">
    <source>
        <dbReference type="ARBA" id="ARBA00009437"/>
    </source>
</evidence>
<keyword evidence="3" id="KW-0238">DNA-binding</keyword>
<gene>
    <name evidence="6" type="ORF">KH142_03550</name>
</gene>
<name>A0A943UXI6_9ACTN</name>
<dbReference type="InterPro" id="IPR005119">
    <property type="entry name" value="LysR_subst-bd"/>
</dbReference>
<dbReference type="InterPro" id="IPR036388">
    <property type="entry name" value="WH-like_DNA-bd_sf"/>
</dbReference>
<dbReference type="GO" id="GO:0003700">
    <property type="term" value="F:DNA-binding transcription factor activity"/>
    <property type="evidence" value="ECO:0007669"/>
    <property type="project" value="InterPro"/>
</dbReference>
<dbReference type="InterPro" id="IPR000847">
    <property type="entry name" value="LysR_HTH_N"/>
</dbReference>
<dbReference type="Pfam" id="PF00126">
    <property type="entry name" value="HTH_1"/>
    <property type="match status" value="1"/>
</dbReference>
<dbReference type="PANTHER" id="PTHR30346:SF28">
    <property type="entry name" value="HTH-TYPE TRANSCRIPTIONAL REGULATOR CYNR"/>
    <property type="match status" value="1"/>
</dbReference>
<evidence type="ECO:0000313" key="6">
    <source>
        <dbReference type="EMBL" id="MBS6940553.1"/>
    </source>
</evidence>
<reference evidence="6" key="1">
    <citation type="submission" date="2021-02" db="EMBL/GenBank/DDBJ databases">
        <title>Infant gut strain persistence is associated with maternal origin, phylogeny, and functional potential including surface adhesion and iron acquisition.</title>
        <authorList>
            <person name="Lou Y.C."/>
        </authorList>
    </citation>
    <scope>NUCLEOTIDE SEQUENCE</scope>
    <source>
        <strain evidence="6">L2_039_000G1_dasL2_039_000G1_concoct_11</strain>
    </source>
</reference>
<dbReference type="SUPFAM" id="SSF46785">
    <property type="entry name" value="Winged helix' DNA-binding domain"/>
    <property type="match status" value="1"/>
</dbReference>
<dbReference type="SUPFAM" id="SSF53850">
    <property type="entry name" value="Periplasmic binding protein-like II"/>
    <property type="match status" value="1"/>
</dbReference>
<sequence>MNLAQLRYFQKLADLQHYSKAAKELNIAQPSLSSSISSLEKELGIPLFQKVGRNVRLTKYGREFLTYINDGLERIDAGIDIMHEYAGTSSGGHIDIGCIMTVQALHVPRIIASYKREISPDTSFEIKEEPSTPLLESLRCGAYDAAFLAKGEDDESISYIPAIAQKVVVRTNENSPFADKDFITLQDLEHADLITYKKTIPLGRAIGDLLEKAHATSVSYSYLDESILAGFAATQPKPAIMLDTVYAPKIDGLVIKELYDNEVDKRNFHHRVYFAYDGKKRHTRCVERFIEFVKDRYALDQCLPNGVFID</sequence>